<protein>
    <recommendedName>
        <fullName evidence="4">SPK domain-containing protein</fullName>
    </recommendedName>
</protein>
<organism evidence="2 3">
    <name type="scientific">Blepharisma stoltei</name>
    <dbReference type="NCBI Taxonomy" id="1481888"/>
    <lineage>
        <taxon>Eukaryota</taxon>
        <taxon>Sar</taxon>
        <taxon>Alveolata</taxon>
        <taxon>Ciliophora</taxon>
        <taxon>Postciliodesmatophora</taxon>
        <taxon>Heterotrichea</taxon>
        <taxon>Heterotrichida</taxon>
        <taxon>Blepharismidae</taxon>
        <taxon>Blepharisma</taxon>
    </lineage>
</organism>
<evidence type="ECO:0008006" key="4">
    <source>
        <dbReference type="Google" id="ProtNLM"/>
    </source>
</evidence>
<dbReference type="SUPFAM" id="SSF46458">
    <property type="entry name" value="Globin-like"/>
    <property type="match status" value="1"/>
</dbReference>
<dbReference type="GO" id="GO:0020037">
    <property type="term" value="F:heme binding"/>
    <property type="evidence" value="ECO:0007669"/>
    <property type="project" value="InterPro"/>
</dbReference>
<dbReference type="EMBL" id="CAJZBQ010000022">
    <property type="protein sequence ID" value="CAG9319265.1"/>
    <property type="molecule type" value="Genomic_DNA"/>
</dbReference>
<sequence>MENTVFIERLKSSHQNALEDIDNAEFKVDLLALIHSSTKKGLLNPSNKSFSYSNPYLEKTVGKLNSLLPKGSDSFKLNIFESIIRNLKSGSLALNLPTTLVRLENCLKPYLIQTNPSGKVYFKESNDHEFFSIFNLKSSTEEALFCYKIPYKGFVSIYNKDETESAWKLSIEECDIMQEFIKCRTNQISITRVLWRLGQPTKYFTIIKRNKIKSRPRINPKINSANNKFHRKNTSSEYANFKYTDFLQKTSQSINNPFRVQQRGKERSKSLVVGKSRKEKKEQKEESQFLNDDNTLEEINNEIENETKLILTTEKPEDCFTFDYKAKTTEIEGMISQLVEFLNSKVLANKEISGIVLDFIQSKDKKWFLLDCKECSIESKDTEGLKRKNSKVIHHQRTQSNPELKINILEENEPKESNFIQKTENMPNDVFRSIKPRQLSLKKSKICPAIEISEPIEKDLFKRYSQVSEKIDKIIEKNHLPPISNCSIKDQCINIYNDRINSISQKSKSQTPSPNESDYLKPSFPCLQHNLLSRHKAQRNKPLWNDESHAFTKKHYSDIVELYDEMKLNSKNTSLNQNFVSKYGGDEFWNKFVVKLFQKIISENKLNKRFEDSNQKMILSGLRNVFSGNVSLEFRRSIRTIHQNLGILEEEFNLFLDKMEEALDEFRIEENDKVFIMSQIRSMICLVCKSH</sequence>
<gene>
    <name evidence="2" type="ORF">BSTOLATCC_MIC23473</name>
</gene>
<feature type="region of interest" description="Disordered" evidence="1">
    <location>
        <begin position="263"/>
        <end position="290"/>
    </location>
</feature>
<dbReference type="Gene3D" id="1.10.490.10">
    <property type="entry name" value="Globins"/>
    <property type="match status" value="1"/>
</dbReference>
<evidence type="ECO:0000256" key="1">
    <source>
        <dbReference type="SAM" id="MobiDB-lite"/>
    </source>
</evidence>
<dbReference type="Proteomes" id="UP001162131">
    <property type="component" value="Unassembled WGS sequence"/>
</dbReference>
<comment type="caution">
    <text evidence="2">The sequence shown here is derived from an EMBL/GenBank/DDBJ whole genome shotgun (WGS) entry which is preliminary data.</text>
</comment>
<evidence type="ECO:0000313" key="2">
    <source>
        <dbReference type="EMBL" id="CAG9319265.1"/>
    </source>
</evidence>
<keyword evidence="3" id="KW-1185">Reference proteome</keyword>
<dbReference type="GO" id="GO:0019825">
    <property type="term" value="F:oxygen binding"/>
    <property type="evidence" value="ECO:0007669"/>
    <property type="project" value="InterPro"/>
</dbReference>
<evidence type="ECO:0000313" key="3">
    <source>
        <dbReference type="Proteomes" id="UP001162131"/>
    </source>
</evidence>
<dbReference type="InterPro" id="IPR012292">
    <property type="entry name" value="Globin/Proto"/>
</dbReference>
<dbReference type="AlphaFoldDB" id="A0AAU9IZ23"/>
<proteinExistence type="predicted"/>
<reference evidence="2" key="1">
    <citation type="submission" date="2021-09" db="EMBL/GenBank/DDBJ databases">
        <authorList>
            <consortium name="AG Swart"/>
            <person name="Singh M."/>
            <person name="Singh A."/>
            <person name="Seah K."/>
            <person name="Emmerich C."/>
        </authorList>
    </citation>
    <scope>NUCLEOTIDE SEQUENCE</scope>
    <source>
        <strain evidence="2">ATCC30299</strain>
    </source>
</reference>
<dbReference type="InterPro" id="IPR009050">
    <property type="entry name" value="Globin-like_sf"/>
</dbReference>
<name>A0AAU9IZ23_9CILI</name>
<accession>A0AAU9IZ23</accession>